<dbReference type="RefSeq" id="WP_124739275.1">
    <property type="nucleotide sequence ID" value="NZ_CP034086.1"/>
</dbReference>
<protein>
    <submittedName>
        <fullName evidence="2">Multi antimicrobial extrusion protein MatE</fullName>
    </submittedName>
</protein>
<dbReference type="KEGG" id="mros:EHO51_13235"/>
<gene>
    <name evidence="2" type="ORF">EHO51_13235</name>
</gene>
<dbReference type="InterPro" id="IPR054667">
    <property type="entry name" value="Export_MbnM"/>
</dbReference>
<evidence type="ECO:0000256" key="1">
    <source>
        <dbReference type="SAM" id="Phobius"/>
    </source>
</evidence>
<feature type="transmembrane region" description="Helical" evidence="1">
    <location>
        <begin position="113"/>
        <end position="132"/>
    </location>
</feature>
<feature type="transmembrane region" description="Helical" evidence="1">
    <location>
        <begin position="332"/>
        <end position="351"/>
    </location>
</feature>
<dbReference type="EMBL" id="CP034086">
    <property type="protein sequence ID" value="AZG77616.1"/>
    <property type="molecule type" value="Genomic_DNA"/>
</dbReference>
<dbReference type="Proteomes" id="UP000273982">
    <property type="component" value="Chromosome"/>
</dbReference>
<organism evidence="2 3">
    <name type="scientific">Methylocystis rosea</name>
    <dbReference type="NCBI Taxonomy" id="173366"/>
    <lineage>
        <taxon>Bacteria</taxon>
        <taxon>Pseudomonadati</taxon>
        <taxon>Pseudomonadota</taxon>
        <taxon>Alphaproteobacteria</taxon>
        <taxon>Hyphomicrobiales</taxon>
        <taxon>Methylocystaceae</taxon>
        <taxon>Methylocystis</taxon>
    </lineage>
</organism>
<dbReference type="NCBIfam" id="NF045578">
    <property type="entry name" value="export_MbnM"/>
    <property type="match status" value="1"/>
</dbReference>
<feature type="transmembrane region" description="Helical" evidence="1">
    <location>
        <begin position="44"/>
        <end position="66"/>
    </location>
</feature>
<keyword evidence="1" id="KW-1133">Transmembrane helix</keyword>
<feature type="transmembrane region" description="Helical" evidence="1">
    <location>
        <begin position="86"/>
        <end position="106"/>
    </location>
</feature>
<feature type="transmembrane region" description="Helical" evidence="1">
    <location>
        <begin position="227"/>
        <end position="246"/>
    </location>
</feature>
<accession>A0A3G8M6W1</accession>
<feature type="transmembrane region" description="Helical" evidence="1">
    <location>
        <begin position="297"/>
        <end position="317"/>
    </location>
</feature>
<sequence length="433" mass="46599">MTSAPLWRGYWFLLASTSAAAFIMQIDLAMVARLGGRASGAYAILMRITLLDVAVTIASAAVAAIALGHAQKNGETADAIEKTCALSLALGVATAIFGFFAYPIFLDALMGDAAAAPYIGAPILWLVAGAPFRVLSNTQGFLLHALGRGGSVLTWKLAEIPAKAGANVLFMQTFGLGFAGCFLAGCVVAVASSFWLWSRLQTHGARKLRLPELAFARSFMSGTFWEALRVLSPQAAMLFSLTLFSLPWHYAANGQRLDSYAAAQTFMLFILGPLITLMRYLAIYLPKQSTGDWTSALAPVMRVGAPIALTAAVLLLLGRDWIGDALYRQHGAWWSVFIACLALSIPIRFIGSIVRGLTLARSAFAELTSVDVLAQWLIAPLFILFGLSVNRPEIAYQSLIWPEIVAVFLLWRGLRSAPEEPMAVSLPSEGHVQ</sequence>
<feature type="transmembrane region" description="Helical" evidence="1">
    <location>
        <begin position="12"/>
        <end position="32"/>
    </location>
</feature>
<evidence type="ECO:0000313" key="3">
    <source>
        <dbReference type="Proteomes" id="UP000273982"/>
    </source>
</evidence>
<feature type="transmembrane region" description="Helical" evidence="1">
    <location>
        <begin position="266"/>
        <end position="285"/>
    </location>
</feature>
<keyword evidence="1" id="KW-0472">Membrane</keyword>
<keyword evidence="1" id="KW-0812">Transmembrane</keyword>
<reference evidence="2 3" key="1">
    <citation type="submission" date="2018-11" db="EMBL/GenBank/DDBJ databases">
        <title>Genome squencing of methanotrophic bacteria isolated from alkaline groundwater in Korea.</title>
        <authorList>
            <person name="Nguyen L.N."/>
        </authorList>
    </citation>
    <scope>NUCLEOTIDE SEQUENCE [LARGE SCALE GENOMIC DNA]</scope>
    <source>
        <strain evidence="2 3">GW6</strain>
    </source>
</reference>
<feature type="transmembrane region" description="Helical" evidence="1">
    <location>
        <begin position="363"/>
        <end position="388"/>
    </location>
</feature>
<name>A0A3G8M6W1_9HYPH</name>
<feature type="transmembrane region" description="Helical" evidence="1">
    <location>
        <begin position="174"/>
        <end position="197"/>
    </location>
</feature>
<proteinExistence type="predicted"/>
<dbReference type="AlphaFoldDB" id="A0A3G8M6W1"/>
<evidence type="ECO:0000313" key="2">
    <source>
        <dbReference type="EMBL" id="AZG77616.1"/>
    </source>
</evidence>